<dbReference type="AlphaFoldDB" id="A0A9P7SW68"/>
<reference evidence="1" key="1">
    <citation type="journal article" date="2020" name="bioRxiv">
        <title>Whole genome comparisons of ergot fungi reveals the divergence and evolution of species within the genus Claviceps are the result of varying mechanisms driving genome evolution and host range expansion.</title>
        <authorList>
            <person name="Wyka S.A."/>
            <person name="Mondo S.J."/>
            <person name="Liu M."/>
            <person name="Dettman J."/>
            <person name="Nalam V."/>
            <person name="Broders K.D."/>
        </authorList>
    </citation>
    <scope>NUCLEOTIDE SEQUENCE</scope>
    <source>
        <strain evidence="1">CCC 602</strain>
    </source>
</reference>
<protein>
    <submittedName>
        <fullName evidence="1">Uncharacterized protein</fullName>
    </submittedName>
</protein>
<keyword evidence="2" id="KW-1185">Reference proteome</keyword>
<dbReference type="Proteomes" id="UP000748025">
    <property type="component" value="Unassembled WGS sequence"/>
</dbReference>
<evidence type="ECO:0000313" key="2">
    <source>
        <dbReference type="Proteomes" id="UP000748025"/>
    </source>
</evidence>
<dbReference type="OrthoDB" id="4959430at2759"/>
<dbReference type="EMBL" id="SRPW01001823">
    <property type="protein sequence ID" value="KAG5998760.1"/>
    <property type="molecule type" value="Genomic_DNA"/>
</dbReference>
<sequence>MPSWNTFTAFNGKLDSSFLKLSLESQGQPDYAATVSSFWQWIQSLRQTPLDYGIPPDHVDDVVRLLDTFFPQAPPGRLIYPTRISSDFGSPESLRKMKPVAVKSGLNKDSQLIADAPNALGYIFSVQKAASSADHVHVVFDEYLLPLPVSYAWALHLAFLLPSTAPMATLTNVPTEASLVYCPSRLDDTFSSSSSSAPASSPGAPAFGLGATWSGADPADAYGAGFRSNDEDEMDRWRRNVMVNPLFAGNPAVSKSTFGASLRRTLARRLNEYILGKKGNDAQATPFLNPLFSASVLKIPGMPDLPGLSEFIQAMGVLMKSEGVLFPPIDPEDFISHKTRSPILMGHLYSIVDNMQAHRDDPISLFQNVQALVRFYITPHVLDPLSLQEVPLGPNSKPLVEGLAMTLPPALLVPIKQKIDSLKCHLDNTYESGDAKIEDVERLYFIDNNTSYTRSAELFPLFTLQ</sequence>
<accession>A0A9P7SW68</accession>
<gene>
    <name evidence="1" type="ORF">E4U43_002361</name>
</gene>
<evidence type="ECO:0000313" key="1">
    <source>
        <dbReference type="EMBL" id="KAG5998760.1"/>
    </source>
</evidence>
<comment type="caution">
    <text evidence="1">The sequence shown here is derived from an EMBL/GenBank/DDBJ whole genome shotgun (WGS) entry which is preliminary data.</text>
</comment>
<proteinExistence type="predicted"/>
<name>A0A9P7SW68_9HYPO</name>
<organism evidence="1 2">
    <name type="scientific">Claviceps pusilla</name>
    <dbReference type="NCBI Taxonomy" id="123648"/>
    <lineage>
        <taxon>Eukaryota</taxon>
        <taxon>Fungi</taxon>
        <taxon>Dikarya</taxon>
        <taxon>Ascomycota</taxon>
        <taxon>Pezizomycotina</taxon>
        <taxon>Sordariomycetes</taxon>
        <taxon>Hypocreomycetidae</taxon>
        <taxon>Hypocreales</taxon>
        <taxon>Clavicipitaceae</taxon>
        <taxon>Claviceps</taxon>
    </lineage>
</organism>